<feature type="transmembrane region" description="Helical" evidence="1">
    <location>
        <begin position="17"/>
        <end position="42"/>
    </location>
</feature>
<accession>A0A392TDA0</accession>
<organism evidence="2 3">
    <name type="scientific">Trifolium medium</name>
    <dbReference type="NCBI Taxonomy" id="97028"/>
    <lineage>
        <taxon>Eukaryota</taxon>
        <taxon>Viridiplantae</taxon>
        <taxon>Streptophyta</taxon>
        <taxon>Embryophyta</taxon>
        <taxon>Tracheophyta</taxon>
        <taxon>Spermatophyta</taxon>
        <taxon>Magnoliopsida</taxon>
        <taxon>eudicotyledons</taxon>
        <taxon>Gunneridae</taxon>
        <taxon>Pentapetalae</taxon>
        <taxon>rosids</taxon>
        <taxon>fabids</taxon>
        <taxon>Fabales</taxon>
        <taxon>Fabaceae</taxon>
        <taxon>Papilionoideae</taxon>
        <taxon>50 kb inversion clade</taxon>
        <taxon>NPAAA clade</taxon>
        <taxon>Hologalegina</taxon>
        <taxon>IRL clade</taxon>
        <taxon>Trifolieae</taxon>
        <taxon>Trifolium</taxon>
    </lineage>
</organism>
<keyword evidence="1" id="KW-1133">Transmembrane helix</keyword>
<protein>
    <submittedName>
        <fullName evidence="2">Uncharacterized protein</fullName>
    </submittedName>
</protein>
<dbReference type="AlphaFoldDB" id="A0A392TDA0"/>
<comment type="caution">
    <text evidence="2">The sequence shown here is derived from an EMBL/GenBank/DDBJ whole genome shotgun (WGS) entry which is preliminary data.</text>
</comment>
<evidence type="ECO:0000256" key="1">
    <source>
        <dbReference type="SAM" id="Phobius"/>
    </source>
</evidence>
<name>A0A392TDA0_9FABA</name>
<keyword evidence="1" id="KW-0472">Membrane</keyword>
<dbReference type="EMBL" id="LXQA010542255">
    <property type="protein sequence ID" value="MCI58200.1"/>
    <property type="molecule type" value="Genomic_DNA"/>
</dbReference>
<evidence type="ECO:0000313" key="3">
    <source>
        <dbReference type="Proteomes" id="UP000265520"/>
    </source>
</evidence>
<keyword evidence="1" id="KW-0812">Transmembrane</keyword>
<reference evidence="2 3" key="1">
    <citation type="journal article" date="2018" name="Front. Plant Sci.">
        <title>Red Clover (Trifolium pratense) and Zigzag Clover (T. medium) - A Picture of Genomic Similarities and Differences.</title>
        <authorList>
            <person name="Dluhosova J."/>
            <person name="Istvanek J."/>
            <person name="Nedelnik J."/>
            <person name="Repkova J."/>
        </authorList>
    </citation>
    <scope>NUCLEOTIDE SEQUENCE [LARGE SCALE GENOMIC DNA]</scope>
    <source>
        <strain evidence="3">cv. 10/8</strain>
        <tissue evidence="2">Leaf</tissue>
    </source>
</reference>
<dbReference type="Proteomes" id="UP000265520">
    <property type="component" value="Unassembled WGS sequence"/>
</dbReference>
<sequence length="76" mass="8768">MGRKARVSCLEVVLCHVLWMVLLLMPAIGRVFWFFGSFGLILRRRGNLKFPQTAPLNVPDQNCDRVRRKLAPTPME</sequence>
<evidence type="ECO:0000313" key="2">
    <source>
        <dbReference type="EMBL" id="MCI58200.1"/>
    </source>
</evidence>
<proteinExistence type="predicted"/>
<keyword evidence="3" id="KW-1185">Reference proteome</keyword>